<evidence type="ECO:0000256" key="1">
    <source>
        <dbReference type="SAM" id="SignalP"/>
    </source>
</evidence>
<feature type="chain" id="PRO_5031531931" evidence="1">
    <location>
        <begin position="26"/>
        <end position="345"/>
    </location>
</feature>
<keyword evidence="1" id="KW-0732">Signal</keyword>
<reference evidence="2 3" key="1">
    <citation type="submission" date="2020-08" db="EMBL/GenBank/DDBJ databases">
        <title>Functional genomics of gut bacteria from endangered species of beetles.</title>
        <authorList>
            <person name="Carlos-Shanley C."/>
        </authorList>
    </citation>
    <scope>NUCLEOTIDE SEQUENCE [LARGE SCALE GENOMIC DNA]</scope>
    <source>
        <strain evidence="2 3">S00123</strain>
    </source>
</reference>
<evidence type="ECO:0000313" key="2">
    <source>
        <dbReference type="EMBL" id="MBB4797839.1"/>
    </source>
</evidence>
<dbReference type="InterPro" id="IPR012669">
    <property type="entry name" value="Pectate_lyase"/>
</dbReference>
<dbReference type="Proteomes" id="UP000539957">
    <property type="component" value="Unassembled WGS sequence"/>
</dbReference>
<gene>
    <name evidence="2" type="ORF">HNP32_001563</name>
</gene>
<proteinExistence type="predicted"/>
<dbReference type="Pfam" id="PF09492">
    <property type="entry name" value="Pec_lyase"/>
    <property type="match status" value="1"/>
</dbReference>
<dbReference type="AlphaFoldDB" id="A0A7W7N3Y4"/>
<accession>A0A7W7N3Y4</accession>
<dbReference type="NCBIfam" id="TIGR02474">
    <property type="entry name" value="pec_lyase"/>
    <property type="match status" value="1"/>
</dbReference>
<name>A0A7W7N3Y4_9CAUL</name>
<keyword evidence="3" id="KW-1185">Reference proteome</keyword>
<feature type="signal peptide" evidence="1">
    <location>
        <begin position="1"/>
        <end position="25"/>
    </location>
</feature>
<dbReference type="Gene3D" id="1.50.10.20">
    <property type="match status" value="1"/>
</dbReference>
<dbReference type="RefSeq" id="WP_311769914.1">
    <property type="nucleotide sequence ID" value="NZ_JACHKY010000002.1"/>
</dbReference>
<evidence type="ECO:0000313" key="3">
    <source>
        <dbReference type="Proteomes" id="UP000539957"/>
    </source>
</evidence>
<keyword evidence="2" id="KW-0456">Lyase</keyword>
<comment type="caution">
    <text evidence="2">The sequence shown here is derived from an EMBL/GenBank/DDBJ whole genome shotgun (WGS) entry which is preliminary data.</text>
</comment>
<sequence length="345" mass="37522">MISHSWLAAAAALALSSTVAPPALAADAPVAWNAAVLTRAADWYASPDARRIADSVLSHQSREGGWPKNTPLTDPARRGADPGLANTFDNQATTLPMAFLARVTTATGDPAYAAAFQRGLDYTLAAQYPNGGWPQYYPLRGGYHDHVTFNDDAMIRILDLLQDIAAGSEPYGFVDPAQRARAAAAVSRGIDVILESQVRQNGVLTAWCAQHDAVTLAAAWARKFEPPSLSGSESVAIVRFLMSIDNPSPEVVLAIDGALAWFERSAIRDVRLETYTNAEGQPDRRLISAPGADPLWARFYDLKTNSPIFMGRDSVAHDDLADIERERRMGYTYIGTWPSVLLRKR</sequence>
<dbReference type="EMBL" id="JACHKY010000002">
    <property type="protein sequence ID" value="MBB4797839.1"/>
    <property type="molecule type" value="Genomic_DNA"/>
</dbReference>
<dbReference type="SUPFAM" id="SSF81853">
    <property type="entry name" value="Family 10 polysaccharide lyase"/>
    <property type="match status" value="1"/>
</dbReference>
<protein>
    <submittedName>
        <fullName evidence="2">PelA/Pel-15E family pectate lyase</fullName>
    </submittedName>
</protein>
<dbReference type="GO" id="GO:0016829">
    <property type="term" value="F:lyase activity"/>
    <property type="evidence" value="ECO:0007669"/>
    <property type="project" value="UniProtKB-KW"/>
</dbReference>
<organism evidence="2 3">
    <name type="scientific">Brevundimonas bullata</name>
    <dbReference type="NCBI Taxonomy" id="13160"/>
    <lineage>
        <taxon>Bacteria</taxon>
        <taxon>Pseudomonadati</taxon>
        <taxon>Pseudomonadota</taxon>
        <taxon>Alphaproteobacteria</taxon>
        <taxon>Caulobacterales</taxon>
        <taxon>Caulobacteraceae</taxon>
        <taxon>Brevundimonas</taxon>
    </lineage>
</organism>